<dbReference type="Pfam" id="PF00908">
    <property type="entry name" value="dTDP_sugar_isom"/>
    <property type="match status" value="1"/>
</dbReference>
<gene>
    <name evidence="1" type="ORF">A2774_01490</name>
</gene>
<proteinExistence type="predicted"/>
<dbReference type="GO" id="GO:0008830">
    <property type="term" value="F:dTDP-4-dehydrorhamnose 3,5-epimerase activity"/>
    <property type="evidence" value="ECO:0007669"/>
    <property type="project" value="InterPro"/>
</dbReference>
<dbReference type="EMBL" id="MFZG01000041">
    <property type="protein sequence ID" value="OGK15104.1"/>
    <property type="molecule type" value="Genomic_DNA"/>
</dbReference>
<dbReference type="PANTHER" id="PTHR21047">
    <property type="entry name" value="DTDP-6-DEOXY-D-GLUCOSE-3,5 EPIMERASE"/>
    <property type="match status" value="1"/>
</dbReference>
<dbReference type="Gene3D" id="2.60.120.10">
    <property type="entry name" value="Jelly Rolls"/>
    <property type="match status" value="1"/>
</dbReference>
<dbReference type="InterPro" id="IPR014710">
    <property type="entry name" value="RmlC-like_jellyroll"/>
</dbReference>
<reference evidence="1 2" key="1">
    <citation type="journal article" date="2016" name="Nat. Commun.">
        <title>Thousands of microbial genomes shed light on interconnected biogeochemical processes in an aquifer system.</title>
        <authorList>
            <person name="Anantharaman K."/>
            <person name="Brown C.T."/>
            <person name="Hug L.A."/>
            <person name="Sharon I."/>
            <person name="Castelle C.J."/>
            <person name="Probst A.J."/>
            <person name="Thomas B.C."/>
            <person name="Singh A."/>
            <person name="Wilkins M.J."/>
            <person name="Karaoz U."/>
            <person name="Brodie E.L."/>
            <person name="Williams K.H."/>
            <person name="Hubbard S.S."/>
            <person name="Banfield J.F."/>
        </authorList>
    </citation>
    <scope>NUCLEOTIDE SEQUENCE [LARGE SCALE GENOMIC DNA]</scope>
</reference>
<comment type="caution">
    <text evidence="1">The sequence shown here is derived from an EMBL/GenBank/DDBJ whole genome shotgun (WGS) entry which is preliminary data.</text>
</comment>
<dbReference type="GO" id="GO:0005829">
    <property type="term" value="C:cytosol"/>
    <property type="evidence" value="ECO:0007669"/>
    <property type="project" value="TreeGrafter"/>
</dbReference>
<evidence type="ECO:0000313" key="2">
    <source>
        <dbReference type="Proteomes" id="UP000177208"/>
    </source>
</evidence>
<dbReference type="InterPro" id="IPR011051">
    <property type="entry name" value="RmlC_Cupin_sf"/>
</dbReference>
<name>A0A1F7G854_9BACT</name>
<dbReference type="Proteomes" id="UP000177208">
    <property type="component" value="Unassembled WGS sequence"/>
</dbReference>
<dbReference type="AlphaFoldDB" id="A0A1F7G854"/>
<protein>
    <submittedName>
        <fullName evidence="1">dTDP-4-dehydrorhamnose 3,5-epimerase</fullName>
    </submittedName>
</protein>
<organism evidence="1 2">
    <name type="scientific">Candidatus Roizmanbacteria bacterium RIFCSPHIGHO2_01_FULL_39_12c</name>
    <dbReference type="NCBI Taxonomy" id="1802031"/>
    <lineage>
        <taxon>Bacteria</taxon>
        <taxon>Candidatus Roizmaniibacteriota</taxon>
    </lineage>
</organism>
<sequence>MIDGVKIKRLKKICDERGMIWQMFRKDDPEFIQFGEIYFSFIYPGVVKGWHLHKKMTLNYAVIQGMIKLVLFDDRKKSPTVGNLMELFIGVDNYQLVTIPPGVWNGFKGIGVKTSIVANCATHPHDPKDIVRMDPFESKKINYNWEIKHR</sequence>
<dbReference type="PANTHER" id="PTHR21047:SF2">
    <property type="entry name" value="THYMIDINE DIPHOSPHO-4-KETO-RHAMNOSE 3,5-EPIMERASE"/>
    <property type="match status" value="1"/>
</dbReference>
<evidence type="ECO:0000313" key="1">
    <source>
        <dbReference type="EMBL" id="OGK15104.1"/>
    </source>
</evidence>
<dbReference type="GO" id="GO:0000271">
    <property type="term" value="P:polysaccharide biosynthetic process"/>
    <property type="evidence" value="ECO:0007669"/>
    <property type="project" value="TreeGrafter"/>
</dbReference>
<dbReference type="InterPro" id="IPR000888">
    <property type="entry name" value="RmlC-like"/>
</dbReference>
<accession>A0A1F7G854</accession>
<dbReference type="SUPFAM" id="SSF51182">
    <property type="entry name" value="RmlC-like cupins"/>
    <property type="match status" value="1"/>
</dbReference>